<proteinExistence type="predicted"/>
<keyword evidence="2" id="KW-0812">Transmembrane</keyword>
<dbReference type="SUPFAM" id="SSF49899">
    <property type="entry name" value="Concanavalin A-like lectins/glucanases"/>
    <property type="match status" value="1"/>
</dbReference>
<sequence length="316" mass="34761">MYGIVVGLNYMYASWNETTVGSNATLISHVLCPTGDTYYKLTFQYVIRCGNGKCPLSVYINKMSDNEQLLLWGHTNKQEEWKNAMIEEKTLSSDSEFQIRFMAEYLGTGNRVRGVGIDNIQVREAGKLTTTMTDSTTVTGTNSSRCPQVRHTAEKDPDLDIVIGVTVSVLVVAGVTAAVIILSVRRQRRNDILRALPLQGSPDRSGQGSHSDESHELGVENAASLQYENQSFPNATGSTTASNFYDQLTAPEERNSSREYEVLGGANVTAITIPIPDNVYERLDRSQFSSDYTALNNVATAGSGRRATAERDYCNL</sequence>
<gene>
    <name evidence="4" type="ORF">BaRGS_00037716</name>
</gene>
<evidence type="ECO:0000259" key="3">
    <source>
        <dbReference type="Pfam" id="PF00629"/>
    </source>
</evidence>
<evidence type="ECO:0000313" key="4">
    <source>
        <dbReference type="EMBL" id="KAK7465137.1"/>
    </source>
</evidence>
<keyword evidence="5" id="KW-1185">Reference proteome</keyword>
<dbReference type="EMBL" id="JACVVK020000576">
    <property type="protein sequence ID" value="KAK7465137.1"/>
    <property type="molecule type" value="Genomic_DNA"/>
</dbReference>
<name>A0ABD0J7W6_9CAEN</name>
<dbReference type="AlphaFoldDB" id="A0ABD0J7W6"/>
<dbReference type="InterPro" id="IPR000998">
    <property type="entry name" value="MAM_dom"/>
</dbReference>
<dbReference type="Proteomes" id="UP001519460">
    <property type="component" value="Unassembled WGS sequence"/>
</dbReference>
<protein>
    <recommendedName>
        <fullName evidence="3">MAM domain-containing protein</fullName>
    </recommendedName>
</protein>
<evidence type="ECO:0000313" key="5">
    <source>
        <dbReference type="Proteomes" id="UP001519460"/>
    </source>
</evidence>
<accession>A0ABD0J7W6</accession>
<dbReference type="InterPro" id="IPR013320">
    <property type="entry name" value="ConA-like_dom_sf"/>
</dbReference>
<reference evidence="4 5" key="1">
    <citation type="journal article" date="2023" name="Sci. Data">
        <title>Genome assembly of the Korean intertidal mud-creeper Batillaria attramentaria.</title>
        <authorList>
            <person name="Patra A.K."/>
            <person name="Ho P.T."/>
            <person name="Jun S."/>
            <person name="Lee S.J."/>
            <person name="Kim Y."/>
            <person name="Won Y.J."/>
        </authorList>
    </citation>
    <scope>NUCLEOTIDE SEQUENCE [LARGE SCALE GENOMIC DNA]</scope>
    <source>
        <strain evidence="4">Wonlab-2016</strain>
    </source>
</reference>
<dbReference type="Pfam" id="PF00629">
    <property type="entry name" value="MAM"/>
    <property type="match status" value="1"/>
</dbReference>
<organism evidence="4 5">
    <name type="scientific">Batillaria attramentaria</name>
    <dbReference type="NCBI Taxonomy" id="370345"/>
    <lineage>
        <taxon>Eukaryota</taxon>
        <taxon>Metazoa</taxon>
        <taxon>Spiralia</taxon>
        <taxon>Lophotrochozoa</taxon>
        <taxon>Mollusca</taxon>
        <taxon>Gastropoda</taxon>
        <taxon>Caenogastropoda</taxon>
        <taxon>Sorbeoconcha</taxon>
        <taxon>Cerithioidea</taxon>
        <taxon>Batillariidae</taxon>
        <taxon>Batillaria</taxon>
    </lineage>
</organism>
<comment type="caution">
    <text evidence="4">The sequence shown here is derived from an EMBL/GenBank/DDBJ whole genome shotgun (WGS) entry which is preliminary data.</text>
</comment>
<feature type="transmembrane region" description="Helical" evidence="2">
    <location>
        <begin position="161"/>
        <end position="184"/>
    </location>
</feature>
<feature type="region of interest" description="Disordered" evidence="1">
    <location>
        <begin position="195"/>
        <end position="216"/>
    </location>
</feature>
<dbReference type="Gene3D" id="2.60.120.200">
    <property type="match status" value="1"/>
</dbReference>
<evidence type="ECO:0000256" key="1">
    <source>
        <dbReference type="SAM" id="MobiDB-lite"/>
    </source>
</evidence>
<keyword evidence="2" id="KW-0472">Membrane</keyword>
<evidence type="ECO:0000256" key="2">
    <source>
        <dbReference type="SAM" id="Phobius"/>
    </source>
</evidence>
<feature type="domain" description="MAM" evidence="3">
    <location>
        <begin position="9"/>
        <end position="123"/>
    </location>
</feature>
<keyword evidence="2" id="KW-1133">Transmembrane helix</keyword>